<reference evidence="2" key="1">
    <citation type="journal article" date="2019" name="Int. J. Syst. Evol. Microbiol.">
        <title>The Global Catalogue of Microorganisms (GCM) 10K type strain sequencing project: providing services to taxonomists for standard genome sequencing and annotation.</title>
        <authorList>
            <consortium name="The Broad Institute Genomics Platform"/>
            <consortium name="The Broad Institute Genome Sequencing Center for Infectious Disease"/>
            <person name="Wu L."/>
            <person name="Ma J."/>
        </authorList>
    </citation>
    <scope>NUCLEOTIDE SEQUENCE [LARGE SCALE GENOMIC DNA]</scope>
    <source>
        <strain evidence="2">JCM 17656</strain>
    </source>
</reference>
<accession>A0ABP6YUL8</accession>
<evidence type="ECO:0000313" key="1">
    <source>
        <dbReference type="EMBL" id="GAA3588195.1"/>
    </source>
</evidence>
<dbReference type="Proteomes" id="UP001500707">
    <property type="component" value="Unassembled WGS sequence"/>
</dbReference>
<dbReference type="EMBL" id="BAABCE010000024">
    <property type="protein sequence ID" value="GAA3588195.1"/>
    <property type="molecule type" value="Genomic_DNA"/>
</dbReference>
<keyword evidence="2" id="KW-1185">Reference proteome</keyword>
<name>A0ABP6YUL8_9ACTN</name>
<gene>
    <name evidence="1" type="ORF">GCM10022295_82200</name>
</gene>
<comment type="caution">
    <text evidence="1">The sequence shown here is derived from an EMBL/GenBank/DDBJ whole genome shotgun (WGS) entry which is preliminary data.</text>
</comment>
<sequence>MGGVGHGRGTFAAEARCSRVKESASAAGLVFGAGHRAVGVDLDDDVTVDAGEGETFQRLGAGLVAAFGNELLVLRGAPSVRLLVERSFLALSTCGWRAATMRVICSSV</sequence>
<protein>
    <submittedName>
        <fullName evidence="1">Uncharacterized protein</fullName>
    </submittedName>
</protein>
<organism evidence="1 2">
    <name type="scientific">Streptomyces osmaniensis</name>
    <dbReference type="NCBI Taxonomy" id="593134"/>
    <lineage>
        <taxon>Bacteria</taxon>
        <taxon>Bacillati</taxon>
        <taxon>Actinomycetota</taxon>
        <taxon>Actinomycetes</taxon>
        <taxon>Kitasatosporales</taxon>
        <taxon>Streptomycetaceae</taxon>
        <taxon>Streptomyces</taxon>
    </lineage>
</organism>
<evidence type="ECO:0000313" key="2">
    <source>
        <dbReference type="Proteomes" id="UP001500707"/>
    </source>
</evidence>
<proteinExistence type="predicted"/>